<dbReference type="AlphaFoldDB" id="A0A382HEC6"/>
<evidence type="ECO:0000259" key="4">
    <source>
        <dbReference type="Pfam" id="PF00884"/>
    </source>
</evidence>
<dbReference type="EMBL" id="UINC01060802">
    <property type="protein sequence ID" value="SVB85694.1"/>
    <property type="molecule type" value="Genomic_DNA"/>
</dbReference>
<evidence type="ECO:0000256" key="2">
    <source>
        <dbReference type="ARBA" id="ARBA00022723"/>
    </source>
</evidence>
<reference evidence="5" key="1">
    <citation type="submission" date="2018-05" db="EMBL/GenBank/DDBJ databases">
        <authorList>
            <person name="Lanie J.A."/>
            <person name="Ng W.-L."/>
            <person name="Kazmierczak K.M."/>
            <person name="Andrzejewski T.M."/>
            <person name="Davidsen T.M."/>
            <person name="Wayne K.J."/>
            <person name="Tettelin H."/>
            <person name="Glass J.I."/>
            <person name="Rusch D."/>
            <person name="Podicherti R."/>
            <person name="Tsui H.-C.T."/>
            <person name="Winkler M.E."/>
        </authorList>
    </citation>
    <scope>NUCLEOTIDE SEQUENCE</scope>
</reference>
<proteinExistence type="inferred from homology"/>
<dbReference type="InterPro" id="IPR017850">
    <property type="entry name" value="Alkaline_phosphatase_core_sf"/>
</dbReference>
<feature type="domain" description="Sulfatase N-terminal" evidence="4">
    <location>
        <begin position="13"/>
        <end position="343"/>
    </location>
</feature>
<dbReference type="GO" id="GO:0005737">
    <property type="term" value="C:cytoplasm"/>
    <property type="evidence" value="ECO:0007669"/>
    <property type="project" value="TreeGrafter"/>
</dbReference>
<dbReference type="Pfam" id="PF00884">
    <property type="entry name" value="Sulfatase"/>
    <property type="match status" value="1"/>
</dbReference>
<accession>A0A382HEC6</accession>
<dbReference type="SUPFAM" id="SSF53649">
    <property type="entry name" value="Alkaline phosphatase-like"/>
    <property type="match status" value="1"/>
</dbReference>
<dbReference type="Gene3D" id="3.40.720.10">
    <property type="entry name" value="Alkaline Phosphatase, subunit A"/>
    <property type="match status" value="1"/>
</dbReference>
<dbReference type="GO" id="GO:0046872">
    <property type="term" value="F:metal ion binding"/>
    <property type="evidence" value="ECO:0007669"/>
    <property type="project" value="UniProtKB-KW"/>
</dbReference>
<evidence type="ECO:0000256" key="1">
    <source>
        <dbReference type="ARBA" id="ARBA00008779"/>
    </source>
</evidence>
<dbReference type="InterPro" id="IPR000917">
    <property type="entry name" value="Sulfatase_N"/>
</dbReference>
<comment type="similarity">
    <text evidence="1">Belongs to the sulfatase family.</text>
</comment>
<dbReference type="PANTHER" id="PTHR45953">
    <property type="entry name" value="IDURONATE 2-SULFATASE"/>
    <property type="match status" value="1"/>
</dbReference>
<keyword evidence="3" id="KW-0378">Hydrolase</keyword>
<dbReference type="InterPro" id="IPR024607">
    <property type="entry name" value="Sulfatase_CS"/>
</dbReference>
<evidence type="ECO:0000313" key="5">
    <source>
        <dbReference type="EMBL" id="SVB85694.1"/>
    </source>
</evidence>
<dbReference type="PANTHER" id="PTHR45953:SF1">
    <property type="entry name" value="IDURONATE 2-SULFATASE"/>
    <property type="match status" value="1"/>
</dbReference>
<sequence length="344" mass="38129">MADQMQGGVCDPGHPCLTPNIDQLIARGIRFERAYTPNPVCSPARASLMTGLLPHNHGVLTVTHTVDEDQSLLRTQHPHWAQRLSNAGYRTGYFGKWHVEEHHPLRDFGWDTNAVFGHGKLTSERMQQKVLELQGEHPPQENYSLSMQLDDSTGYSGNVFYGVTDLAPEQRTMGIITDLAMDFLGEVLGDDGPWCCFTSVPEPHDPFIAGQAAFDLYDVDGIPLHENIHDTLEGRPGIYRKAAQVWAHMTDRQRREAAACYYASVTEIDVQFGKLIDRIAEAGQLDDTIVVLTSDHGEALGAHGLYCKNFSAFEEIYNIPMITAGPGIARDTETSARVGLHDLC</sequence>
<dbReference type="PROSITE" id="PS00523">
    <property type="entry name" value="SULFATASE_1"/>
    <property type="match status" value="1"/>
</dbReference>
<gene>
    <name evidence="5" type="ORF">METZ01_LOCUS238548</name>
</gene>
<evidence type="ECO:0000256" key="3">
    <source>
        <dbReference type="ARBA" id="ARBA00022801"/>
    </source>
</evidence>
<feature type="non-terminal residue" evidence="5">
    <location>
        <position position="344"/>
    </location>
</feature>
<protein>
    <recommendedName>
        <fullName evidence="4">Sulfatase N-terminal domain-containing protein</fullName>
    </recommendedName>
</protein>
<name>A0A382HEC6_9ZZZZ</name>
<dbReference type="GO" id="GO:0008484">
    <property type="term" value="F:sulfuric ester hydrolase activity"/>
    <property type="evidence" value="ECO:0007669"/>
    <property type="project" value="TreeGrafter"/>
</dbReference>
<keyword evidence="2" id="KW-0479">Metal-binding</keyword>
<organism evidence="5">
    <name type="scientific">marine metagenome</name>
    <dbReference type="NCBI Taxonomy" id="408172"/>
    <lineage>
        <taxon>unclassified sequences</taxon>
        <taxon>metagenomes</taxon>
        <taxon>ecological metagenomes</taxon>
    </lineage>
</organism>